<protein>
    <submittedName>
        <fullName evidence="3">Uncharacterized protein</fullName>
    </submittedName>
</protein>
<feature type="compositionally biased region" description="Basic and acidic residues" evidence="1">
    <location>
        <begin position="93"/>
        <end position="104"/>
    </location>
</feature>
<organism evidence="3 4">
    <name type="scientific">Anaerocolumna xylanovorans DSM 12503</name>
    <dbReference type="NCBI Taxonomy" id="1121345"/>
    <lineage>
        <taxon>Bacteria</taxon>
        <taxon>Bacillati</taxon>
        <taxon>Bacillota</taxon>
        <taxon>Clostridia</taxon>
        <taxon>Lachnospirales</taxon>
        <taxon>Lachnospiraceae</taxon>
        <taxon>Anaerocolumna</taxon>
    </lineage>
</organism>
<gene>
    <name evidence="3" type="ORF">SAMN02745217_00708</name>
</gene>
<feature type="compositionally biased region" description="Polar residues" evidence="1">
    <location>
        <begin position="105"/>
        <end position="116"/>
    </location>
</feature>
<reference evidence="3 4" key="1">
    <citation type="submission" date="2016-12" db="EMBL/GenBank/DDBJ databases">
        <authorList>
            <person name="Song W.-J."/>
            <person name="Kurnit D.M."/>
        </authorList>
    </citation>
    <scope>NUCLEOTIDE SEQUENCE [LARGE SCALE GENOMIC DNA]</scope>
    <source>
        <strain evidence="3 4">DSM 12503</strain>
    </source>
</reference>
<dbReference type="Proteomes" id="UP000184612">
    <property type="component" value="Unassembled WGS sequence"/>
</dbReference>
<sequence length="403" mass="41916">MKTKMIFSFVLIFVLVLTVPGRYHNVYAAPLEDCDLDGYDDATGVPVPWPGYDETKGDTPDGPGGSKTPATAPGSTDSTAAGNSSSETPGKASSEDTDKADSGKSRNTNDANSGKTDSTKSAKTNKENSGKANKADSEKANSTVQDKTGKAESGKTGSTTSGKTNSTAADNTGKVESDKTSDADSVKTNSTAQENTEKAEDRQTSTTSIETDNTGSTVSGEGSNQDGASQSENKQAEVNSDNDDTVNTDTPADEIETVINAKGSLEITEAAGSIIHAGSSVIVLGSGFAGDIDNLEIEIQSEPRQLGIVESSKNGSFEAKLNIPEDLKAGIHHIVVLYQGKEITRQQIEVGPKAADSFLQALSVGFTKDNKGLIPGLLILLVLFVSGTGVLGVNVLFHSRQLK</sequence>
<evidence type="ECO:0000256" key="2">
    <source>
        <dbReference type="SAM" id="Phobius"/>
    </source>
</evidence>
<feature type="region of interest" description="Disordered" evidence="1">
    <location>
        <begin position="45"/>
        <end position="253"/>
    </location>
</feature>
<keyword evidence="2" id="KW-1133">Transmembrane helix</keyword>
<evidence type="ECO:0000313" key="4">
    <source>
        <dbReference type="Proteomes" id="UP000184612"/>
    </source>
</evidence>
<feature type="compositionally biased region" description="Low complexity" evidence="1">
    <location>
        <begin position="154"/>
        <end position="169"/>
    </location>
</feature>
<dbReference type="RefSeq" id="WP_073587388.1">
    <property type="nucleotide sequence ID" value="NZ_FRFD01000003.1"/>
</dbReference>
<evidence type="ECO:0000256" key="1">
    <source>
        <dbReference type="SAM" id="MobiDB-lite"/>
    </source>
</evidence>
<feature type="compositionally biased region" description="Basic and acidic residues" evidence="1">
    <location>
        <begin position="117"/>
        <end position="139"/>
    </location>
</feature>
<dbReference type="AlphaFoldDB" id="A0A1M7XZX0"/>
<dbReference type="EMBL" id="FRFD01000003">
    <property type="protein sequence ID" value="SHO44743.1"/>
    <property type="molecule type" value="Genomic_DNA"/>
</dbReference>
<keyword evidence="2" id="KW-0812">Transmembrane</keyword>
<feature type="compositionally biased region" description="Polar residues" evidence="1">
    <location>
        <begin position="204"/>
        <end position="237"/>
    </location>
</feature>
<feature type="compositionally biased region" description="Polar residues" evidence="1">
    <location>
        <begin position="73"/>
        <end position="88"/>
    </location>
</feature>
<keyword evidence="2" id="KW-0472">Membrane</keyword>
<name>A0A1M7XZX0_9FIRM</name>
<feature type="compositionally biased region" description="Acidic residues" evidence="1">
    <location>
        <begin position="240"/>
        <end position="253"/>
    </location>
</feature>
<accession>A0A1M7XZX0</accession>
<keyword evidence="4" id="KW-1185">Reference proteome</keyword>
<evidence type="ECO:0000313" key="3">
    <source>
        <dbReference type="EMBL" id="SHO44743.1"/>
    </source>
</evidence>
<feature type="transmembrane region" description="Helical" evidence="2">
    <location>
        <begin position="373"/>
        <end position="397"/>
    </location>
</feature>
<feature type="compositionally biased region" description="Basic and acidic residues" evidence="1">
    <location>
        <begin position="173"/>
        <end position="185"/>
    </location>
</feature>
<dbReference type="OrthoDB" id="2081237at2"/>
<dbReference type="STRING" id="1121345.SAMN02745217_00708"/>
<proteinExistence type="predicted"/>